<feature type="domain" description="Apoptosis regulator Bcl-2 family BH4" evidence="1">
    <location>
        <begin position="8"/>
        <end position="27"/>
    </location>
</feature>
<sequence length="216" mass="24428">MERSTSLQEQGVVDALAHKLKKHGYDWLPRLHQFRRSSKNGFSCLILSSSPASSGSIMEAHVGLRIDDVENLAFPFTNGLPGFQPDSMTLVTPMARLYDQRFQRLNVKDEKDQEAAALLFGTQLEEAGLPFFKTYHTPSALDQLFNESPSEVLPLVHNQINRCFRGIVLARLTHRPDFEDIVRAYTTALESHLFAPAPTLSKLERLAAFLRHYSMN</sequence>
<dbReference type="OrthoDB" id="939776at2"/>
<dbReference type="InterPro" id="IPR003093">
    <property type="entry name" value="Bcl2_BH4"/>
</dbReference>
<gene>
    <name evidence="2" type="ORF">IX84_04070</name>
</gene>
<reference evidence="2 3" key="1">
    <citation type="journal article" date="2014" name="Int. J. Syst. Evol. Microbiol.">
        <title>Phaeodactylibacter xiamenensis gen. nov., sp. nov., a member of the family Saprospiraceae isolated from the marine alga Phaeodactylum tricornutum.</title>
        <authorList>
            <person name="Chen Z.Jr."/>
            <person name="Lei X."/>
            <person name="Lai Q."/>
            <person name="Li Y."/>
            <person name="Zhang B."/>
            <person name="Zhang J."/>
            <person name="Zhang H."/>
            <person name="Yang L."/>
            <person name="Zheng W."/>
            <person name="Tian Y."/>
            <person name="Yu Z."/>
            <person name="Xu H.Jr."/>
            <person name="Zheng T."/>
        </authorList>
    </citation>
    <scope>NUCLEOTIDE SEQUENCE [LARGE SCALE GENOMIC DNA]</scope>
    <source>
        <strain evidence="2 3">KD52</strain>
    </source>
</reference>
<dbReference type="PROSITE" id="PS50063">
    <property type="entry name" value="BH4_2"/>
    <property type="match status" value="1"/>
</dbReference>
<proteinExistence type="predicted"/>
<dbReference type="AlphaFoldDB" id="A0A098SDA7"/>
<keyword evidence="3" id="KW-1185">Reference proteome</keyword>
<comment type="caution">
    <text evidence="2">The sequence shown here is derived from an EMBL/GenBank/DDBJ whole genome shotgun (WGS) entry which is preliminary data.</text>
</comment>
<accession>A0A098SDA7</accession>
<dbReference type="RefSeq" id="WP_044216731.1">
    <property type="nucleotide sequence ID" value="NZ_JBKAGJ010000031.1"/>
</dbReference>
<name>A0A098SDA7_9BACT</name>
<protein>
    <recommendedName>
        <fullName evidence="1">Apoptosis regulator Bcl-2 family BH4 domain-containing protein</fullName>
    </recommendedName>
</protein>
<dbReference type="EMBL" id="JPOS01000012">
    <property type="protein sequence ID" value="KGE88977.1"/>
    <property type="molecule type" value="Genomic_DNA"/>
</dbReference>
<dbReference type="Proteomes" id="UP000029736">
    <property type="component" value="Unassembled WGS sequence"/>
</dbReference>
<evidence type="ECO:0000313" key="2">
    <source>
        <dbReference type="EMBL" id="KGE88977.1"/>
    </source>
</evidence>
<evidence type="ECO:0000259" key="1">
    <source>
        <dbReference type="PROSITE" id="PS50063"/>
    </source>
</evidence>
<organism evidence="2 3">
    <name type="scientific">Phaeodactylibacter xiamenensis</name>
    <dbReference type="NCBI Taxonomy" id="1524460"/>
    <lineage>
        <taxon>Bacteria</taxon>
        <taxon>Pseudomonadati</taxon>
        <taxon>Bacteroidota</taxon>
        <taxon>Saprospiria</taxon>
        <taxon>Saprospirales</taxon>
        <taxon>Haliscomenobacteraceae</taxon>
        <taxon>Phaeodactylibacter</taxon>
    </lineage>
</organism>
<evidence type="ECO:0000313" key="3">
    <source>
        <dbReference type="Proteomes" id="UP000029736"/>
    </source>
</evidence>